<dbReference type="SMART" id="SM00382">
    <property type="entry name" value="AAA"/>
    <property type="match status" value="1"/>
</dbReference>
<gene>
    <name evidence="2" type="ORF">EVJ58_g3598</name>
</gene>
<dbReference type="EMBL" id="SEKV01000150">
    <property type="protein sequence ID" value="TFY62869.1"/>
    <property type="molecule type" value="Genomic_DNA"/>
</dbReference>
<proteinExistence type="predicted"/>
<dbReference type="Pfam" id="PF00004">
    <property type="entry name" value="AAA"/>
    <property type="match status" value="1"/>
</dbReference>
<accession>A0A4Y9YPB4</accession>
<comment type="caution">
    <text evidence="2">The sequence shown here is derived from an EMBL/GenBank/DDBJ whole genome shotgun (WGS) entry which is preliminary data.</text>
</comment>
<dbReference type="CDD" id="cd19481">
    <property type="entry name" value="RecA-like_protease"/>
    <property type="match status" value="1"/>
</dbReference>
<dbReference type="AlphaFoldDB" id="A0A4Y9YPB4"/>
<name>A0A4Y9YPB4_9APHY</name>
<protein>
    <recommendedName>
        <fullName evidence="1">AAA+ ATPase domain-containing protein</fullName>
    </recommendedName>
</protein>
<sequence length="687" mass="76642">MSEPPLQVKRVDHVYNVQTRTWAYEDTKAQIQPQVLSGGKMADGSDAWQSYCFVVVRKIPPPNSAPGLEPTVVVSIKSPYLLAACKNVVGTVPTISWTVDPLELSIDLLISFFPRFVAYLDELQGKTDPSSEEVHILDSLRVLVDYLRENHQITISKIHNLLTHGEITYDLIYAILIPGTLLVTTDNATGEPCALQLHNYTAGPMFYMLNCTGVDALDRPPSVDLFGGVVSKQGSDMPKFGRVERTLHLTRFQGVAKIKRLSIYPIEYHTDEVKLKQALLARARRWMGLNGVQHVHYQGTAVIASATDSIMGGKIYIKYDVDSRIMIDRNEFTHRNANYDMPRAQLANGGQQAQVPRQAQVQGTGAAAGAANRRAVQKQYPLFGLTDFQTLLRQAAGNQELSDDDLMLATPVLYGFSLSDKLWLEFNVEKVRPIVWSDEPFTNLVLPGNRRDLLRSLVEAHNSDLDFDDFVQGKGQGLVISLFGPPGVGKTLSAEATSEHLRRPLYMIGGGDLGADATAVDTTLKRVFGIAASWSAIVLIDEADVFLEQRSMRDIARNAMVAVFLRHVEYYRGILFLTTNRVKAFDPAFLSRIHVALRFRELSKEAKLKIWQAFLHKVHTGDLTDDELDNLVSREVNGRQIKNATRTAMSLAKSRGEKLGYKHLAETLDAMEEFASDFYERDSVTES</sequence>
<evidence type="ECO:0000313" key="2">
    <source>
        <dbReference type="EMBL" id="TFY62869.1"/>
    </source>
</evidence>
<dbReference type="PANTHER" id="PTHR46411:SF3">
    <property type="entry name" value="AAA+ ATPASE DOMAIN-CONTAINING PROTEIN"/>
    <property type="match status" value="1"/>
</dbReference>
<dbReference type="InterPro" id="IPR003593">
    <property type="entry name" value="AAA+_ATPase"/>
</dbReference>
<reference evidence="2 3" key="1">
    <citation type="submission" date="2019-01" db="EMBL/GenBank/DDBJ databases">
        <title>Genome sequencing of the rare red list fungi Fomitopsis rosea.</title>
        <authorList>
            <person name="Buettner E."/>
            <person name="Kellner H."/>
        </authorList>
    </citation>
    <scope>NUCLEOTIDE SEQUENCE [LARGE SCALE GENOMIC DNA]</scope>
    <source>
        <strain evidence="2 3">DSM 105464</strain>
    </source>
</reference>
<evidence type="ECO:0000259" key="1">
    <source>
        <dbReference type="SMART" id="SM00382"/>
    </source>
</evidence>
<dbReference type="Gene3D" id="3.40.50.300">
    <property type="entry name" value="P-loop containing nucleotide triphosphate hydrolases"/>
    <property type="match status" value="1"/>
</dbReference>
<dbReference type="PANTHER" id="PTHR46411">
    <property type="entry name" value="FAMILY ATPASE, PUTATIVE-RELATED"/>
    <property type="match status" value="1"/>
</dbReference>
<dbReference type="InterPro" id="IPR027417">
    <property type="entry name" value="P-loop_NTPase"/>
</dbReference>
<dbReference type="Proteomes" id="UP000298390">
    <property type="component" value="Unassembled WGS sequence"/>
</dbReference>
<dbReference type="InterPro" id="IPR054289">
    <property type="entry name" value="DUF7025"/>
</dbReference>
<dbReference type="GO" id="GO:0005524">
    <property type="term" value="F:ATP binding"/>
    <property type="evidence" value="ECO:0007669"/>
    <property type="project" value="InterPro"/>
</dbReference>
<dbReference type="GO" id="GO:0016887">
    <property type="term" value="F:ATP hydrolysis activity"/>
    <property type="evidence" value="ECO:0007669"/>
    <property type="project" value="InterPro"/>
</dbReference>
<evidence type="ECO:0000313" key="3">
    <source>
        <dbReference type="Proteomes" id="UP000298390"/>
    </source>
</evidence>
<dbReference type="Pfam" id="PF22942">
    <property type="entry name" value="DUF7025"/>
    <property type="match status" value="1"/>
</dbReference>
<dbReference type="InterPro" id="IPR003959">
    <property type="entry name" value="ATPase_AAA_core"/>
</dbReference>
<dbReference type="STRING" id="34475.A0A4Y9YPB4"/>
<feature type="domain" description="AAA+ ATPase" evidence="1">
    <location>
        <begin position="476"/>
        <end position="601"/>
    </location>
</feature>
<dbReference type="SUPFAM" id="SSF52540">
    <property type="entry name" value="P-loop containing nucleoside triphosphate hydrolases"/>
    <property type="match status" value="1"/>
</dbReference>
<organism evidence="2 3">
    <name type="scientific">Rhodofomes roseus</name>
    <dbReference type="NCBI Taxonomy" id="34475"/>
    <lineage>
        <taxon>Eukaryota</taxon>
        <taxon>Fungi</taxon>
        <taxon>Dikarya</taxon>
        <taxon>Basidiomycota</taxon>
        <taxon>Agaricomycotina</taxon>
        <taxon>Agaricomycetes</taxon>
        <taxon>Polyporales</taxon>
        <taxon>Rhodofomes</taxon>
    </lineage>
</organism>